<gene>
    <name evidence="2" type="ORF">SAMN04488498_1357</name>
</gene>
<reference evidence="2 3" key="1">
    <citation type="submission" date="2016-10" db="EMBL/GenBank/DDBJ databases">
        <authorList>
            <person name="Varghese N."/>
            <person name="Submissions S."/>
        </authorList>
    </citation>
    <scope>NUCLEOTIDE SEQUENCE [LARGE SCALE GENOMIC DNA]</scope>
    <source>
        <strain evidence="2 3">DSM 21822</strain>
    </source>
</reference>
<keyword evidence="3" id="KW-1185">Reference proteome</keyword>
<name>A0A1I4F1P7_9HYPH</name>
<evidence type="ECO:0000313" key="3">
    <source>
        <dbReference type="Proteomes" id="UP000323300"/>
    </source>
</evidence>
<evidence type="ECO:0000256" key="1">
    <source>
        <dbReference type="SAM" id="MobiDB-lite"/>
    </source>
</evidence>
<feature type="region of interest" description="Disordered" evidence="1">
    <location>
        <begin position="103"/>
        <end position="124"/>
    </location>
</feature>
<dbReference type="AlphaFoldDB" id="A0A1I4F1P7"/>
<proteinExistence type="predicted"/>
<protein>
    <submittedName>
        <fullName evidence="2">Uncharacterized protein</fullName>
    </submittedName>
</protein>
<sequence length="140" mass="15495">MIALTFDRRAIRLGQNGLHFLRFEIAWCMDRRFLRWNAQDFGALRNRCRLPTGDEAEEASQRSEPAVASTDRVSALLLGIAQKGAYLGTGEIAQYELSYRSPTTVGDESEEQAPGVAVGANGMDRSIPLLDHPLVEEGMQ</sequence>
<accession>A0A1I4F1P7</accession>
<dbReference type="Proteomes" id="UP000323300">
    <property type="component" value="Unassembled WGS sequence"/>
</dbReference>
<evidence type="ECO:0000313" key="2">
    <source>
        <dbReference type="EMBL" id="SFL11888.1"/>
    </source>
</evidence>
<organism evidence="2 3">
    <name type="scientific">Neomesorhizobium albiziae</name>
    <dbReference type="NCBI Taxonomy" id="335020"/>
    <lineage>
        <taxon>Bacteria</taxon>
        <taxon>Pseudomonadati</taxon>
        <taxon>Pseudomonadota</taxon>
        <taxon>Alphaproteobacteria</taxon>
        <taxon>Hyphomicrobiales</taxon>
        <taxon>Phyllobacteriaceae</taxon>
        <taxon>Neomesorhizobium</taxon>
    </lineage>
</organism>
<dbReference type="EMBL" id="FOSL01000035">
    <property type="protein sequence ID" value="SFL11888.1"/>
    <property type="molecule type" value="Genomic_DNA"/>
</dbReference>